<dbReference type="PIRSF" id="PIRSF029477">
    <property type="entry name" value="UCP029477"/>
    <property type="match status" value="1"/>
</dbReference>
<accession>A0A365XY07</accession>
<dbReference type="SUPFAM" id="SSF47240">
    <property type="entry name" value="Ferritin-like"/>
    <property type="match status" value="1"/>
</dbReference>
<dbReference type="Pfam" id="PF09537">
    <property type="entry name" value="DUF2383"/>
    <property type="match status" value="1"/>
</dbReference>
<dbReference type="InterPro" id="IPR012347">
    <property type="entry name" value="Ferritin-like"/>
</dbReference>
<name>A0A365XY07_9BACT</name>
<dbReference type="AlphaFoldDB" id="A0A365XY07"/>
<dbReference type="InterPro" id="IPR016920">
    <property type="entry name" value="UCP029477"/>
</dbReference>
<dbReference type="OrthoDB" id="282393at2"/>
<dbReference type="InterPro" id="IPR011971">
    <property type="entry name" value="CHP02284"/>
</dbReference>
<dbReference type="NCBIfam" id="TIGR02284">
    <property type="entry name" value="PA2169 family four-helix-bundle protein"/>
    <property type="match status" value="1"/>
</dbReference>
<feature type="domain" description="DUF2383" evidence="1">
    <location>
        <begin position="6"/>
        <end position="117"/>
    </location>
</feature>
<dbReference type="Gene3D" id="1.20.1260.10">
    <property type="match status" value="1"/>
</dbReference>
<dbReference type="InterPro" id="IPR019052">
    <property type="entry name" value="DUF2383"/>
</dbReference>
<evidence type="ECO:0000313" key="3">
    <source>
        <dbReference type="Proteomes" id="UP000253410"/>
    </source>
</evidence>
<dbReference type="RefSeq" id="WP_113619706.1">
    <property type="nucleotide sequence ID" value="NZ_QFFJ01000002.1"/>
</dbReference>
<organism evidence="2 3">
    <name type="scientific">Chitinophaga flava</name>
    <dbReference type="NCBI Taxonomy" id="2259036"/>
    <lineage>
        <taxon>Bacteria</taxon>
        <taxon>Pseudomonadati</taxon>
        <taxon>Bacteroidota</taxon>
        <taxon>Chitinophagia</taxon>
        <taxon>Chitinophagales</taxon>
        <taxon>Chitinophagaceae</taxon>
        <taxon>Chitinophaga</taxon>
    </lineage>
</organism>
<dbReference type="Proteomes" id="UP000253410">
    <property type="component" value="Unassembled WGS sequence"/>
</dbReference>
<evidence type="ECO:0000313" key="2">
    <source>
        <dbReference type="EMBL" id="RBL90958.1"/>
    </source>
</evidence>
<gene>
    <name evidence="2" type="ORF">DF182_24030</name>
</gene>
<dbReference type="EMBL" id="QFFJ01000002">
    <property type="protein sequence ID" value="RBL90958.1"/>
    <property type="molecule type" value="Genomic_DNA"/>
</dbReference>
<dbReference type="InterPro" id="IPR009078">
    <property type="entry name" value="Ferritin-like_SF"/>
</dbReference>
<reference evidence="2 3" key="1">
    <citation type="submission" date="2018-05" db="EMBL/GenBank/DDBJ databases">
        <title>Chitinophaga sp. K3CV102501T nov., isolated from isolated from a monsoon evergreen broad-leaved forest soil.</title>
        <authorList>
            <person name="Lv Y."/>
        </authorList>
    </citation>
    <scope>NUCLEOTIDE SEQUENCE [LARGE SCALE GENOMIC DNA]</scope>
    <source>
        <strain evidence="2 3">GDMCC 1.1325</strain>
    </source>
</reference>
<protein>
    <submittedName>
        <fullName evidence="2">Aldehyde dehydrogenase</fullName>
    </submittedName>
</protein>
<evidence type="ECO:0000259" key="1">
    <source>
        <dbReference type="Pfam" id="PF09537"/>
    </source>
</evidence>
<comment type="caution">
    <text evidence="2">The sequence shown here is derived from an EMBL/GenBank/DDBJ whole genome shotgun (WGS) entry which is preliminary data.</text>
</comment>
<proteinExistence type="predicted"/>
<keyword evidence="3" id="KW-1185">Reference proteome</keyword>
<sequence>MDTTHDTIEILNDLISINNDRINGYEKALKDTKSNNADLKPLFTHMIDESRTLRNALGKEVQGLGGEMGKGTTASGRLFRAWMDVKAVFTGHDRQSVLSNCEAGEDAAQRAYLDALQDDHLPAYLREMLAQQQSTLRSERDRIHSLRSRA</sequence>